<evidence type="ECO:0000313" key="5">
    <source>
        <dbReference type="EMBL" id="ABL78410.1"/>
    </source>
</evidence>
<proteinExistence type="predicted"/>
<evidence type="ECO:0000256" key="2">
    <source>
        <dbReference type="ARBA" id="ARBA00022840"/>
    </source>
</evidence>
<dbReference type="EMBL" id="CP000505">
    <property type="protein sequence ID" value="ABL78410.1"/>
    <property type="molecule type" value="Genomic_DNA"/>
</dbReference>
<dbReference type="InterPro" id="IPR005144">
    <property type="entry name" value="ATP-cone_dom"/>
</dbReference>
<organism evidence="5 6">
    <name type="scientific">Thermofilum pendens (strain DSM 2475 / Hrk 5)</name>
    <dbReference type="NCBI Taxonomy" id="368408"/>
    <lineage>
        <taxon>Archaea</taxon>
        <taxon>Thermoproteota</taxon>
        <taxon>Thermoprotei</taxon>
        <taxon>Thermofilales</taxon>
        <taxon>Thermofilaceae</taxon>
        <taxon>Thermofilum</taxon>
    </lineage>
</organism>
<dbReference type="GO" id="GO:0005524">
    <property type="term" value="F:ATP binding"/>
    <property type="evidence" value="ECO:0007669"/>
    <property type="project" value="UniProtKB-UniRule"/>
</dbReference>
<dbReference type="STRING" id="368408.Tpen_1010"/>
<dbReference type="OrthoDB" id="30964at2157"/>
<dbReference type="HOGENOM" id="CLU_1431715_0_0_2"/>
<dbReference type="Proteomes" id="UP000000641">
    <property type="component" value="Chromosome"/>
</dbReference>
<evidence type="ECO:0000256" key="3">
    <source>
        <dbReference type="PROSITE-ProRule" id="PRU00492"/>
    </source>
</evidence>
<keyword evidence="1 3" id="KW-0547">Nucleotide-binding</keyword>
<evidence type="ECO:0000256" key="1">
    <source>
        <dbReference type="ARBA" id="ARBA00022741"/>
    </source>
</evidence>
<evidence type="ECO:0000259" key="4">
    <source>
        <dbReference type="PROSITE" id="PS51161"/>
    </source>
</evidence>
<sequence length="187" mass="21168">MPKKVVKRSGKVEEFDREKLVRSMVNAGAPEEVAVEIAKEVESKVRDGATTDEIRRYVLARLKVLAPQAYEAWTFYDRVAKGRITFEDGKYVVVSKGHLYLGREVKDVGPKGLSSSEEVEGILKELEEDLEYGVSKATINARLYALFMGVLKSKAMPVEEKEKSIKLINSFREKLGWKPYELKKPLA</sequence>
<protein>
    <submittedName>
        <fullName evidence="5">ATP-cone domain protein</fullName>
    </submittedName>
</protein>
<dbReference type="RefSeq" id="WP_011752675.1">
    <property type="nucleotide sequence ID" value="NC_008698.1"/>
</dbReference>
<feature type="domain" description="ATP-cone" evidence="4">
    <location>
        <begin position="3"/>
        <end position="85"/>
    </location>
</feature>
<reference evidence="6" key="1">
    <citation type="journal article" date="2008" name="J. Bacteriol.">
        <title>Genome sequence of Thermofilum pendens reveals an exceptional loss of biosynthetic pathways without genome reduction.</title>
        <authorList>
            <person name="Anderson I."/>
            <person name="Rodriguez J."/>
            <person name="Susanti D."/>
            <person name="Porat I."/>
            <person name="Reich C."/>
            <person name="Ulrich L.E."/>
            <person name="Elkins J.G."/>
            <person name="Mavromatis K."/>
            <person name="Lykidis A."/>
            <person name="Kim E."/>
            <person name="Thompson L.S."/>
            <person name="Nolan M."/>
            <person name="Land M."/>
            <person name="Copeland A."/>
            <person name="Lapidus A."/>
            <person name="Lucas S."/>
            <person name="Detter C."/>
            <person name="Zhulin I.B."/>
            <person name="Olsen G.J."/>
            <person name="Whitman W."/>
            <person name="Mukhopadhyay B."/>
            <person name="Bristow J."/>
            <person name="Kyrpides N."/>
        </authorList>
    </citation>
    <scope>NUCLEOTIDE SEQUENCE [LARGE SCALE GENOMIC DNA]</scope>
    <source>
        <strain evidence="6">DSM 2475 / Hrk 5</strain>
    </source>
</reference>
<gene>
    <name evidence="5" type="ordered locus">Tpen_1010</name>
</gene>
<dbReference type="GeneID" id="4600683"/>
<keyword evidence="2 3" id="KW-0067">ATP-binding</keyword>
<dbReference type="eggNOG" id="arCOG03714">
    <property type="taxonomic scope" value="Archaea"/>
</dbReference>
<dbReference type="KEGG" id="tpe:Tpen_1010"/>
<dbReference type="AlphaFoldDB" id="A1RYY0"/>
<keyword evidence="6" id="KW-1185">Reference proteome</keyword>
<dbReference type="PROSITE" id="PS51161">
    <property type="entry name" value="ATP_CONE"/>
    <property type="match status" value="1"/>
</dbReference>
<evidence type="ECO:0000313" key="6">
    <source>
        <dbReference type="Proteomes" id="UP000000641"/>
    </source>
</evidence>
<name>A1RYY0_THEPD</name>
<dbReference type="EnsemblBacteria" id="ABL78410">
    <property type="protein sequence ID" value="ABL78410"/>
    <property type="gene ID" value="Tpen_1010"/>
</dbReference>
<accession>A1RYY0</accession>
<dbReference type="Pfam" id="PF03477">
    <property type="entry name" value="ATP-cone"/>
    <property type="match status" value="1"/>
</dbReference>